<comment type="caution">
    <text evidence="3">The sequence shown here is derived from an EMBL/GenBank/DDBJ whole genome shotgun (WGS) entry which is preliminary data.</text>
</comment>
<evidence type="ECO:0000256" key="2">
    <source>
        <dbReference type="SAM" id="MobiDB-lite"/>
    </source>
</evidence>
<dbReference type="GO" id="GO:0003743">
    <property type="term" value="F:translation initiation factor activity"/>
    <property type="evidence" value="ECO:0007669"/>
    <property type="project" value="UniProtKB-KW"/>
</dbReference>
<dbReference type="OrthoDB" id="590761at2759"/>
<keyword evidence="4" id="KW-1185">Reference proteome</keyword>
<gene>
    <name evidence="3" type="ORF">BV898_01335</name>
</gene>
<dbReference type="GO" id="GO:0000340">
    <property type="term" value="F:RNA 7-methylguanosine cap binding"/>
    <property type="evidence" value="ECO:0007669"/>
    <property type="project" value="TreeGrafter"/>
</dbReference>
<dbReference type="Proteomes" id="UP000192578">
    <property type="component" value="Unassembled WGS sequence"/>
</dbReference>
<dbReference type="InterPro" id="IPR023398">
    <property type="entry name" value="TIF_eIF4e-like"/>
</dbReference>
<keyword evidence="1" id="KW-0648">Protein biosynthesis</keyword>
<proteinExistence type="inferred from homology"/>
<evidence type="ECO:0000313" key="3">
    <source>
        <dbReference type="EMBL" id="OQV24743.1"/>
    </source>
</evidence>
<dbReference type="Pfam" id="PF01652">
    <property type="entry name" value="IF4E"/>
    <property type="match status" value="1"/>
</dbReference>
<dbReference type="GO" id="GO:0016281">
    <property type="term" value="C:eukaryotic translation initiation factor 4F complex"/>
    <property type="evidence" value="ECO:0007669"/>
    <property type="project" value="TreeGrafter"/>
</dbReference>
<evidence type="ECO:0000313" key="4">
    <source>
        <dbReference type="Proteomes" id="UP000192578"/>
    </source>
</evidence>
<feature type="region of interest" description="Disordered" evidence="2">
    <location>
        <begin position="203"/>
        <end position="224"/>
    </location>
</feature>
<evidence type="ECO:0000256" key="1">
    <source>
        <dbReference type="RuleBase" id="RU004374"/>
    </source>
</evidence>
<dbReference type="PANTHER" id="PTHR11960">
    <property type="entry name" value="EUKARYOTIC TRANSLATION INITIATION FACTOR 4E RELATED"/>
    <property type="match status" value="1"/>
</dbReference>
<keyword evidence="1" id="KW-0694">RNA-binding</keyword>
<dbReference type="Gene3D" id="3.30.760.10">
    <property type="entry name" value="RNA Cap, Translation Initiation Factor Eif4e"/>
    <property type="match status" value="1"/>
</dbReference>
<keyword evidence="1 3" id="KW-0396">Initiation factor</keyword>
<dbReference type="SUPFAM" id="SSF55418">
    <property type="entry name" value="eIF4e-like"/>
    <property type="match status" value="1"/>
</dbReference>
<comment type="similarity">
    <text evidence="1">Belongs to the eukaryotic initiation factor 4E family.</text>
</comment>
<dbReference type="InterPro" id="IPR001040">
    <property type="entry name" value="TIF_eIF_4E"/>
</dbReference>
<organism evidence="3 4">
    <name type="scientific">Hypsibius exemplaris</name>
    <name type="common">Freshwater tardigrade</name>
    <dbReference type="NCBI Taxonomy" id="2072580"/>
    <lineage>
        <taxon>Eukaryota</taxon>
        <taxon>Metazoa</taxon>
        <taxon>Ecdysozoa</taxon>
        <taxon>Tardigrada</taxon>
        <taxon>Eutardigrada</taxon>
        <taxon>Parachela</taxon>
        <taxon>Hypsibioidea</taxon>
        <taxon>Hypsibiidae</taxon>
        <taxon>Hypsibius</taxon>
    </lineage>
</organism>
<feature type="compositionally biased region" description="Basic and acidic residues" evidence="2">
    <location>
        <begin position="203"/>
        <end position="214"/>
    </location>
</feature>
<reference evidence="4" key="1">
    <citation type="submission" date="2017-01" db="EMBL/GenBank/DDBJ databases">
        <title>Comparative genomics of anhydrobiosis in the tardigrade Hypsibius dujardini.</title>
        <authorList>
            <person name="Yoshida Y."/>
            <person name="Koutsovoulos G."/>
            <person name="Laetsch D."/>
            <person name="Stevens L."/>
            <person name="Kumar S."/>
            <person name="Horikawa D."/>
            <person name="Ishino K."/>
            <person name="Komine S."/>
            <person name="Tomita M."/>
            <person name="Blaxter M."/>
            <person name="Arakawa K."/>
        </authorList>
    </citation>
    <scope>NUCLEOTIDE SEQUENCE [LARGE SCALE GENOMIC DNA]</scope>
    <source>
        <strain evidence="4">Z151</strain>
    </source>
</reference>
<sequence length="224" mass="25553">MTEVETKSQTTTLAMDSAKPEVTDLDFEIKHPLTTSWTLFYLDPDEAKKFGWTAGNKEVLSFNTVEDFWALYHHTTLLSQLKKGSDYSLFRGGLDDMEKIRPEWEDKQNRPGGQWKIALDNRAVGNKIDDIFRELLMICVGENFGDFGEYVNGVVASARGKQYRLGIWTKDDVRDHCQVIGEKILEILPSGLNIQMEFITHSETERASKGRGIDPRPMMSLSKK</sequence>
<name>A0A1W0XB55_HYPEX</name>
<dbReference type="AlphaFoldDB" id="A0A1W0XB55"/>
<protein>
    <submittedName>
        <fullName evidence="3">Eukaryotic translation initiation factor 4E</fullName>
    </submittedName>
</protein>
<accession>A0A1W0XB55</accession>
<dbReference type="EMBL" id="MTYJ01000005">
    <property type="protein sequence ID" value="OQV24743.1"/>
    <property type="molecule type" value="Genomic_DNA"/>
</dbReference>